<dbReference type="PROSITE" id="PS51782">
    <property type="entry name" value="LYSM"/>
    <property type="match status" value="2"/>
</dbReference>
<feature type="domain" description="LysM" evidence="4">
    <location>
        <begin position="432"/>
        <end position="475"/>
    </location>
</feature>
<dbReference type="InterPro" id="IPR008258">
    <property type="entry name" value="Transglycosylase_SLT_dom_1"/>
</dbReference>
<dbReference type="Gene3D" id="1.10.530.10">
    <property type="match status" value="1"/>
</dbReference>
<proteinExistence type="inferred from homology"/>
<comment type="caution">
    <text evidence="5">The sequence shown here is derived from an EMBL/GenBank/DDBJ whole genome shotgun (WGS) entry which is preliminary data.</text>
</comment>
<keyword evidence="6" id="KW-1185">Reference proteome</keyword>
<reference evidence="5 6" key="1">
    <citation type="submission" date="2019-03" db="EMBL/GenBank/DDBJ databases">
        <title>Genomic Encyclopedia of Type Strains, Phase IV (KMG-IV): sequencing the most valuable type-strain genomes for metagenomic binning, comparative biology and taxonomic classification.</title>
        <authorList>
            <person name="Goeker M."/>
        </authorList>
    </citation>
    <scope>NUCLEOTIDE SEQUENCE [LARGE SCALE GENOMIC DNA]</scope>
    <source>
        <strain evidence="5 6">DSM 13587</strain>
    </source>
</reference>
<accession>A0A4V2V202</accession>
<dbReference type="Pfam" id="PF01476">
    <property type="entry name" value="LysM"/>
    <property type="match status" value="2"/>
</dbReference>
<dbReference type="OrthoDB" id="9815002at2"/>
<sequence length="482" mass="52712">MSGVIHLGRAARALTVSTLSLLALSLLPGCANRGDVAMMDDASQDDYSGIVSAREYGYVRPAREGRIAGRSVNRSAGGDVWGRVRTGMKLDLHAHARIDGTLERFRRDPRYLERLSQQASPYLPTIVAEIEKRGFPMELALLPHVESRYNPNATSPKAAGGMWQFMPYTAREMGLRLDGEYDERRDVVASTRAALDYLAQINQRFNGDWELTMAAYNCGPARVEAAQEANILAGRPTDFWSLDLPNETRQYVPQILATARLVADSGKYGQRLIPIADRPMLPAESSRLAVRVQQRTPSVALDLARPATGKVVSREVAATKTIAESVASSRPARTEATAGKTPRQDKVASSKSRQPTVAASKVHQVKSGEHMTAIARRYGVDVKTLAGWNGLSLNEPLLPGQTLRLDADKIADKAASTTKTARTAKKEAPALVTHQVKKGDSITAIARRYGVTIDEIKRWNKIASNQVNVGDTIRVYRQKSSS</sequence>
<feature type="chain" id="PRO_5020336568" evidence="3">
    <location>
        <begin position="34"/>
        <end position="482"/>
    </location>
</feature>
<keyword evidence="3" id="KW-0732">Signal</keyword>
<dbReference type="SMART" id="SM00257">
    <property type="entry name" value="LysM"/>
    <property type="match status" value="2"/>
</dbReference>
<feature type="signal peptide" evidence="3">
    <location>
        <begin position="1"/>
        <end position="33"/>
    </location>
</feature>
<dbReference type="EMBL" id="SMAO01000002">
    <property type="protein sequence ID" value="TCT23142.1"/>
    <property type="molecule type" value="Genomic_DNA"/>
</dbReference>
<dbReference type="Gene3D" id="3.10.350.10">
    <property type="entry name" value="LysM domain"/>
    <property type="match status" value="2"/>
</dbReference>
<dbReference type="Proteomes" id="UP000295717">
    <property type="component" value="Unassembled WGS sequence"/>
</dbReference>
<dbReference type="InterPro" id="IPR000189">
    <property type="entry name" value="Transglyc_AS"/>
</dbReference>
<dbReference type="SUPFAM" id="SSF54106">
    <property type="entry name" value="LysM domain"/>
    <property type="match status" value="2"/>
</dbReference>
<dbReference type="CDD" id="cd00118">
    <property type="entry name" value="LysM"/>
    <property type="match status" value="2"/>
</dbReference>
<dbReference type="Pfam" id="PF01464">
    <property type="entry name" value="SLT"/>
    <property type="match status" value="1"/>
</dbReference>
<evidence type="ECO:0000256" key="3">
    <source>
        <dbReference type="SAM" id="SignalP"/>
    </source>
</evidence>
<dbReference type="AlphaFoldDB" id="A0A4V2V202"/>
<protein>
    <submittedName>
        <fullName evidence="5">Membrane-bound lytic murein transglycosylase D</fullName>
    </submittedName>
</protein>
<dbReference type="RefSeq" id="WP_132976247.1">
    <property type="nucleotide sequence ID" value="NZ_SMAO01000002.1"/>
</dbReference>
<dbReference type="PANTHER" id="PTHR33734">
    <property type="entry name" value="LYSM DOMAIN-CONTAINING GPI-ANCHORED PROTEIN 2"/>
    <property type="match status" value="1"/>
</dbReference>
<evidence type="ECO:0000313" key="5">
    <source>
        <dbReference type="EMBL" id="TCT23142.1"/>
    </source>
</evidence>
<dbReference type="PANTHER" id="PTHR33734:SF22">
    <property type="entry name" value="MEMBRANE-BOUND LYTIC MUREIN TRANSGLYCOSYLASE D"/>
    <property type="match status" value="1"/>
</dbReference>
<dbReference type="GO" id="GO:0016020">
    <property type="term" value="C:membrane"/>
    <property type="evidence" value="ECO:0007669"/>
    <property type="project" value="InterPro"/>
</dbReference>
<comment type="similarity">
    <text evidence="1">Belongs to the transglycosylase Slt family.</text>
</comment>
<evidence type="ECO:0000259" key="4">
    <source>
        <dbReference type="PROSITE" id="PS51782"/>
    </source>
</evidence>
<dbReference type="InterPro" id="IPR023346">
    <property type="entry name" value="Lysozyme-like_dom_sf"/>
</dbReference>
<dbReference type="SUPFAM" id="SSF53955">
    <property type="entry name" value="Lysozyme-like"/>
    <property type="match status" value="1"/>
</dbReference>
<dbReference type="InterPro" id="IPR036779">
    <property type="entry name" value="LysM_dom_sf"/>
</dbReference>
<dbReference type="GO" id="GO:0008932">
    <property type="term" value="F:lytic endotransglycosylase activity"/>
    <property type="evidence" value="ECO:0007669"/>
    <property type="project" value="TreeGrafter"/>
</dbReference>
<dbReference type="CDD" id="cd16894">
    <property type="entry name" value="MltD-like"/>
    <property type="match status" value="1"/>
</dbReference>
<name>A0A4V2V202_9GAMM</name>
<dbReference type="PROSITE" id="PS00922">
    <property type="entry name" value="TRANSGLYCOSYLASE"/>
    <property type="match status" value="1"/>
</dbReference>
<dbReference type="InterPro" id="IPR018392">
    <property type="entry name" value="LysM"/>
</dbReference>
<evidence type="ECO:0000256" key="1">
    <source>
        <dbReference type="ARBA" id="ARBA00007734"/>
    </source>
</evidence>
<feature type="domain" description="LysM" evidence="4">
    <location>
        <begin position="361"/>
        <end position="405"/>
    </location>
</feature>
<organism evidence="5 6">
    <name type="scientific">Thiobaca trueperi</name>
    <dbReference type="NCBI Taxonomy" id="127458"/>
    <lineage>
        <taxon>Bacteria</taxon>
        <taxon>Pseudomonadati</taxon>
        <taxon>Pseudomonadota</taxon>
        <taxon>Gammaproteobacteria</taxon>
        <taxon>Chromatiales</taxon>
        <taxon>Chromatiaceae</taxon>
        <taxon>Thiobaca</taxon>
    </lineage>
</organism>
<evidence type="ECO:0000313" key="6">
    <source>
        <dbReference type="Proteomes" id="UP000295717"/>
    </source>
</evidence>
<feature type="region of interest" description="Disordered" evidence="2">
    <location>
        <begin position="324"/>
        <end position="360"/>
    </location>
</feature>
<gene>
    <name evidence="5" type="ORF">EDC35_102479</name>
</gene>
<evidence type="ECO:0000256" key="2">
    <source>
        <dbReference type="SAM" id="MobiDB-lite"/>
    </source>
</evidence>
<dbReference type="GO" id="GO:0000270">
    <property type="term" value="P:peptidoglycan metabolic process"/>
    <property type="evidence" value="ECO:0007669"/>
    <property type="project" value="InterPro"/>
</dbReference>